<feature type="domain" description="HECT" evidence="8">
    <location>
        <begin position="1617"/>
        <end position="2001"/>
    </location>
</feature>
<gene>
    <name evidence="9" type="ORF">LY90DRAFT_505795</name>
</gene>
<feature type="region of interest" description="Disordered" evidence="7">
    <location>
        <begin position="1167"/>
        <end position="1197"/>
    </location>
</feature>
<feature type="compositionally biased region" description="Basic and acidic residues" evidence="7">
    <location>
        <begin position="1315"/>
        <end position="1332"/>
    </location>
</feature>
<comment type="catalytic activity">
    <reaction evidence="1">
        <text>S-ubiquitinyl-[E2 ubiquitin-conjugating enzyme]-L-cysteine + [acceptor protein]-L-lysine = [E2 ubiquitin-conjugating enzyme]-L-cysteine + N(6)-ubiquitinyl-[acceptor protein]-L-lysine.</text>
        <dbReference type="EC" id="2.3.2.26"/>
    </reaction>
</comment>
<feature type="compositionally biased region" description="Basic residues" evidence="7">
    <location>
        <begin position="12"/>
        <end position="26"/>
    </location>
</feature>
<evidence type="ECO:0000313" key="10">
    <source>
        <dbReference type="Proteomes" id="UP000193920"/>
    </source>
</evidence>
<dbReference type="SUPFAM" id="SSF48371">
    <property type="entry name" value="ARM repeat"/>
    <property type="match status" value="1"/>
</dbReference>
<dbReference type="OrthoDB" id="423283at2759"/>
<reference evidence="9 10" key="1">
    <citation type="submission" date="2016-08" db="EMBL/GenBank/DDBJ databases">
        <title>A Parts List for Fungal Cellulosomes Revealed by Comparative Genomics.</title>
        <authorList>
            <consortium name="DOE Joint Genome Institute"/>
            <person name="Haitjema C.H."/>
            <person name="Gilmore S.P."/>
            <person name="Henske J.K."/>
            <person name="Solomon K.V."/>
            <person name="De Groot R."/>
            <person name="Kuo A."/>
            <person name="Mondo S.J."/>
            <person name="Salamov A.A."/>
            <person name="Labutti K."/>
            <person name="Zhao Z."/>
            <person name="Chiniquy J."/>
            <person name="Barry K."/>
            <person name="Brewer H.M."/>
            <person name="Purvine S.O."/>
            <person name="Wright A.T."/>
            <person name="Boxma B."/>
            <person name="Van Alen T."/>
            <person name="Hackstein J.H."/>
            <person name="Baker S.E."/>
            <person name="Grigoriev I.V."/>
            <person name="O'Malley M.A."/>
        </authorList>
    </citation>
    <scope>NUCLEOTIDE SEQUENCE [LARGE SCALE GENOMIC DNA]</scope>
    <source>
        <strain evidence="9 10">G1</strain>
    </source>
</reference>
<feature type="compositionally biased region" description="Polar residues" evidence="7">
    <location>
        <begin position="121"/>
        <end position="131"/>
    </location>
</feature>
<feature type="region of interest" description="Disordered" evidence="7">
    <location>
        <begin position="266"/>
        <end position="286"/>
    </location>
</feature>
<feature type="compositionally biased region" description="Low complexity" evidence="7">
    <location>
        <begin position="267"/>
        <end position="280"/>
    </location>
</feature>
<feature type="region of interest" description="Disordered" evidence="7">
    <location>
        <begin position="1"/>
        <end position="44"/>
    </location>
</feature>
<dbReference type="GO" id="GO:0043161">
    <property type="term" value="P:proteasome-mediated ubiquitin-dependent protein catabolic process"/>
    <property type="evidence" value="ECO:0007669"/>
    <property type="project" value="TreeGrafter"/>
</dbReference>
<dbReference type="SUPFAM" id="SSF56204">
    <property type="entry name" value="Hect, E3 ligase catalytic domain"/>
    <property type="match status" value="1"/>
</dbReference>
<dbReference type="InterPro" id="IPR011989">
    <property type="entry name" value="ARM-like"/>
</dbReference>
<feature type="region of interest" description="Disordered" evidence="7">
    <location>
        <begin position="845"/>
        <end position="868"/>
    </location>
</feature>
<keyword evidence="5 6" id="KW-0833">Ubl conjugation pathway</keyword>
<evidence type="ECO:0000256" key="7">
    <source>
        <dbReference type="SAM" id="MobiDB-lite"/>
    </source>
</evidence>
<feature type="compositionally biased region" description="Acidic residues" evidence="7">
    <location>
        <begin position="1180"/>
        <end position="1197"/>
    </location>
</feature>
<dbReference type="InterPro" id="IPR016024">
    <property type="entry name" value="ARM-type_fold"/>
</dbReference>
<dbReference type="GO" id="GO:0000209">
    <property type="term" value="P:protein polyubiquitination"/>
    <property type="evidence" value="ECO:0007669"/>
    <property type="project" value="TreeGrafter"/>
</dbReference>
<dbReference type="EC" id="2.3.2.26" evidence="3"/>
<feature type="region of interest" description="Disordered" evidence="7">
    <location>
        <begin position="64"/>
        <end position="86"/>
    </location>
</feature>
<dbReference type="Proteomes" id="UP000193920">
    <property type="component" value="Unassembled WGS sequence"/>
</dbReference>
<dbReference type="InterPro" id="IPR045322">
    <property type="entry name" value="HECTD1/TRIP12-like"/>
</dbReference>
<dbReference type="Gene3D" id="3.30.2410.10">
    <property type="entry name" value="Hect, E3 ligase catalytic domain"/>
    <property type="match status" value="1"/>
</dbReference>
<sequence length="2001" mass="230039">MDTTKSKNQLKNLRKSSSRKGKKSKQNIKSSISNSILKDRSSSKLEKIDNISLNEVKKNKILKTDQKLNKKNTKRKHFENSEKEYPKKFKKNNLEILKKSTIEKKLEQNKSSLNNKKNKTYKGNSSQSVNLESKVINSEEKGKSIKRKRNNNKGNNNHYNKYNNNKKIRKSLEDITQLKKNKSKSLKKMDKNIKASSSSQECTEKNNELNEQQNIKGKNEGNEEVNSSNEIAEDKKEVRLKNQFEDIFKLDLQTLYNLGIIDIQKPSSSRSSSNSNSNASKLLKRIKNRNNTKEQLEALERLADILCVTTEDMFYGNGPPDLEGFNLNEFVKALLDVLKDDKDEYYEPTTEYDNFDGNEENINAMMMACRCFCNLIEALPSSTTTIVRYDGINVFTDKIKNIKYIELAEQIMSVLDKISSDFPKVVLKDDVIPIVLKYIDFYNLHVQRYVMNIVKNGCSGLVKYGNEKTYVTIKEAMSTFERILTYSDEKLIESCTLCYSHISKWLCNSREKSEEIFSIDVMKTILSFLVPADSGSSFSSNKSGTSAVHSNLVKTLYYIVKSSPARSIELIENDHIIGIIQGVLGVKILFESNSLSISNEELTEAMSKCQVTTLQDVFDLINNTLPKLPSTGYWDLNSNTFNCNIEEEGKKESDENEMLECENKDKISNQSEVKKNNDKEDQEERKNNLINKQDVLNEFGRKTISLLIELFNSTVNNNIRKTLIKCIMKIVWLLSENEKNESDLSSLVDILTTTSSFRKFVCDLFQQYTIALKSVSNIETKLEPEQKNELILLSSGLQLVNITLLHQPVHFTKYFIRDGLNKEIEEILSNEENFNKSLERIKKMEEDEENGDGSYSKRNRADSSSESIDSMNPLLSFLKVFNTKSSSSKSKESRTNKNITFLNDATYSYNTIVQWVFNVSKSILRTLEENSSTSGSSVLDILKEINTILKKPIILETMDDYIDHLKLIHKLASLFAKEDITGYEIKESGIIDGLVNYFTESRKKPDDEALNFRMENLLHIFLNGPIPLKLKDEITENYYVLGALKNIVKCLQDVLGREERMEIVNALSTSSRPNVIESLESFIARINNFGGSSSAAKTNDVDNAALQLTKKINLCLYLDNIEEETVIPKSFDNLTVSIHAITNFQVLEDYLKERIIMEGEFNEEDENKIETGDGESIKEIDEEEIEENEDGNNDNEMNEFYEDEDNFNESDLISEDEEENIVDEDDFDQDEYEDIMMNDGLYGEDDGIMNFSDLLLTTEETSRRNRTGVSNENSISPMENDIIDIHDKAKQESNSEINNTTKSVSNNKEASSSTKNEETKETNEEKKGSAESEKHSINDYIFEFYLGKDKNNLIKVQSNDTIFSSCWKFEKSQLKSEDNLRINVWNSEYIVKLKKVLKSEIENNKENHKNNKILKKESTLSMKKSKDSLKKKSDKKNKIILYKFWSYLTYKAKSLENFKKIEHKILYLLKIFYTLNSTWSVLFNQSLRIDLDLNNISLEFIPNESFYNAKITAKLNRQLNEPLIVVSHVLPSWCTMITKDFNFLVNFDSRFIYLQSTSFGYSRSINRWQQQSQNSNGRNDSSIIGRIQRKKVRVHRDKIIESLSIVMNMFCSSQALLEIEFNGEVGTGLGPTLEFYNLVCKEICKKSLNIWRDNGYEGKDENIYLSPKSGLFPKPLAINASESKVKKCCKYFNMFGSFVAKALLDSRIINISFNPVFLYLVVNYPLLSKYLIGRNSSHTKLLRKWKDIGLFIINMIDQDLAKSLKHLLKYIQIKDQYIKEERSEVEIKSIEVDGAKIEDLCLDFTLPGYSDIELIPNGENVTVNINNLEEYIIKIIDFTLCSGISKQVKAFREGFNKVFLVTDLQIFNIKELLQMISSNEEDWTKETLMKTIKADHGYSMKSQTVINLIEVMSEMDKEEKKEFLEFITGTSRLPLGGFKNLNPPFTVVCKTTSSDENPDEFLPSVMTCANYLKLPDYKTKERLKERLTTAIKEGRGSFHLS</sequence>
<dbReference type="GO" id="GO:0016607">
    <property type="term" value="C:nuclear speck"/>
    <property type="evidence" value="ECO:0007669"/>
    <property type="project" value="TreeGrafter"/>
</dbReference>
<feature type="region of interest" description="Disordered" evidence="7">
    <location>
        <begin position="1289"/>
        <end position="1332"/>
    </location>
</feature>
<feature type="region of interest" description="Disordered" evidence="7">
    <location>
        <begin position="1261"/>
        <end position="1280"/>
    </location>
</feature>
<feature type="region of interest" description="Disordered" evidence="7">
    <location>
        <begin position="663"/>
        <end position="686"/>
    </location>
</feature>
<evidence type="ECO:0000256" key="6">
    <source>
        <dbReference type="PROSITE-ProRule" id="PRU00104"/>
    </source>
</evidence>
<dbReference type="EMBL" id="MCOG01000061">
    <property type="protein sequence ID" value="ORY60490.1"/>
    <property type="molecule type" value="Genomic_DNA"/>
</dbReference>
<dbReference type="FunFam" id="3.30.2410.10:FF:000007">
    <property type="entry name" value="Putative E3 ubiquitin-protein ligase HECTD1"/>
    <property type="match status" value="1"/>
</dbReference>
<feature type="compositionally biased region" description="Low complexity" evidence="7">
    <location>
        <begin position="27"/>
        <end position="36"/>
    </location>
</feature>
<dbReference type="InterPro" id="IPR000569">
    <property type="entry name" value="HECT_dom"/>
</dbReference>
<feature type="region of interest" description="Disordered" evidence="7">
    <location>
        <begin position="107"/>
        <end position="230"/>
    </location>
</feature>
<dbReference type="InterPro" id="IPR057948">
    <property type="entry name" value="TPR_TRIP12_N"/>
</dbReference>
<dbReference type="STRING" id="1754190.A0A1Y2DMK6"/>
<keyword evidence="10" id="KW-1185">Reference proteome</keyword>
<dbReference type="SMART" id="SM00119">
    <property type="entry name" value="HECTc"/>
    <property type="match status" value="1"/>
</dbReference>
<protein>
    <recommendedName>
        <fullName evidence="3">HECT-type E3 ubiquitin transferase</fullName>
        <ecNumber evidence="3">2.3.2.26</ecNumber>
    </recommendedName>
</protein>
<dbReference type="InterPro" id="IPR035983">
    <property type="entry name" value="Hect_E3_ubiquitin_ligase"/>
</dbReference>
<proteinExistence type="inferred from homology"/>
<name>A0A1Y2DMK6_9FUNG</name>
<feature type="compositionally biased region" description="Low complexity" evidence="7">
    <location>
        <begin position="152"/>
        <end position="163"/>
    </location>
</feature>
<feature type="active site" description="Glycyl thioester intermediate" evidence="6">
    <location>
        <position position="1968"/>
    </location>
</feature>
<feature type="compositionally biased region" description="Basic and acidic residues" evidence="7">
    <location>
        <begin position="1168"/>
        <end position="1179"/>
    </location>
</feature>
<dbReference type="PROSITE" id="PS50237">
    <property type="entry name" value="HECT"/>
    <property type="match status" value="1"/>
</dbReference>
<dbReference type="PANTHER" id="PTHR45670">
    <property type="entry name" value="E3 UBIQUITIN-PROTEIN LIGASE TRIP12"/>
    <property type="match status" value="1"/>
</dbReference>
<feature type="compositionally biased region" description="Polar residues" evidence="7">
    <location>
        <begin position="1267"/>
        <end position="1277"/>
    </location>
</feature>
<evidence type="ECO:0000256" key="1">
    <source>
        <dbReference type="ARBA" id="ARBA00000885"/>
    </source>
</evidence>
<dbReference type="GO" id="GO:0061630">
    <property type="term" value="F:ubiquitin protein ligase activity"/>
    <property type="evidence" value="ECO:0007669"/>
    <property type="project" value="UniProtKB-EC"/>
</dbReference>
<dbReference type="CDD" id="cd00078">
    <property type="entry name" value="HECTc"/>
    <property type="match status" value="1"/>
</dbReference>
<accession>A0A1Y2DMK6</accession>
<feature type="compositionally biased region" description="Polar residues" evidence="7">
    <location>
        <begin position="1294"/>
        <end position="1304"/>
    </location>
</feature>
<comment type="caution">
    <text evidence="9">The sequence shown here is derived from an EMBL/GenBank/DDBJ whole genome shotgun (WGS) entry which is preliminary data.</text>
</comment>
<evidence type="ECO:0000256" key="2">
    <source>
        <dbReference type="ARBA" id="ARBA00006331"/>
    </source>
</evidence>
<dbReference type="Pfam" id="PF00632">
    <property type="entry name" value="HECT"/>
    <property type="match status" value="1"/>
</dbReference>
<keyword evidence="4" id="KW-0808">Transferase</keyword>
<evidence type="ECO:0000259" key="8">
    <source>
        <dbReference type="PROSITE" id="PS50237"/>
    </source>
</evidence>
<evidence type="ECO:0000313" key="9">
    <source>
        <dbReference type="EMBL" id="ORY60490.1"/>
    </source>
</evidence>
<dbReference type="Gene3D" id="3.30.2160.10">
    <property type="entry name" value="Hect, E3 ligase catalytic domain"/>
    <property type="match status" value="1"/>
</dbReference>
<dbReference type="Gene3D" id="1.25.10.10">
    <property type="entry name" value="Leucine-rich Repeat Variant"/>
    <property type="match status" value="1"/>
</dbReference>
<dbReference type="Gene3D" id="3.90.1750.10">
    <property type="entry name" value="Hect, E3 ligase catalytic domains"/>
    <property type="match status" value="2"/>
</dbReference>
<evidence type="ECO:0000256" key="4">
    <source>
        <dbReference type="ARBA" id="ARBA00022679"/>
    </source>
</evidence>
<comment type="similarity">
    <text evidence="2">Belongs to the UPL family. K-HECT subfamily.</text>
</comment>
<evidence type="ECO:0000256" key="3">
    <source>
        <dbReference type="ARBA" id="ARBA00012485"/>
    </source>
</evidence>
<organism evidence="9 10">
    <name type="scientific">Neocallimastix californiae</name>
    <dbReference type="NCBI Taxonomy" id="1754190"/>
    <lineage>
        <taxon>Eukaryota</taxon>
        <taxon>Fungi</taxon>
        <taxon>Fungi incertae sedis</taxon>
        <taxon>Chytridiomycota</taxon>
        <taxon>Chytridiomycota incertae sedis</taxon>
        <taxon>Neocallimastigomycetes</taxon>
        <taxon>Neocallimastigales</taxon>
        <taxon>Neocallimastigaceae</taxon>
        <taxon>Neocallimastix</taxon>
    </lineage>
</organism>
<dbReference type="PANTHER" id="PTHR45670:SF1">
    <property type="entry name" value="E3 UBIQUITIN-PROTEIN LIGASE HECTD1"/>
    <property type="match status" value="1"/>
</dbReference>
<evidence type="ECO:0000256" key="5">
    <source>
        <dbReference type="ARBA" id="ARBA00022786"/>
    </source>
</evidence>
<dbReference type="Pfam" id="PF25579">
    <property type="entry name" value="TPR_TRIP12_N"/>
    <property type="match status" value="1"/>
</dbReference>
<feature type="compositionally biased region" description="Low complexity" evidence="7">
    <location>
        <begin position="1305"/>
        <end position="1314"/>
    </location>
</feature>